<proteinExistence type="predicted"/>
<evidence type="ECO:0000313" key="2">
    <source>
        <dbReference type="Proteomes" id="UP000807025"/>
    </source>
</evidence>
<comment type="caution">
    <text evidence="1">The sequence shown here is derived from an EMBL/GenBank/DDBJ whole genome shotgun (WGS) entry which is preliminary data.</text>
</comment>
<organism evidence="1 2">
    <name type="scientific">Pleurotus eryngii</name>
    <name type="common">Boletus of the steppes</name>
    <dbReference type="NCBI Taxonomy" id="5323"/>
    <lineage>
        <taxon>Eukaryota</taxon>
        <taxon>Fungi</taxon>
        <taxon>Dikarya</taxon>
        <taxon>Basidiomycota</taxon>
        <taxon>Agaricomycotina</taxon>
        <taxon>Agaricomycetes</taxon>
        <taxon>Agaricomycetidae</taxon>
        <taxon>Agaricales</taxon>
        <taxon>Pleurotineae</taxon>
        <taxon>Pleurotaceae</taxon>
        <taxon>Pleurotus</taxon>
    </lineage>
</organism>
<evidence type="ECO:0000313" key="1">
    <source>
        <dbReference type="EMBL" id="KAF9486798.1"/>
    </source>
</evidence>
<dbReference type="OrthoDB" id="2676448at2759"/>
<dbReference type="AlphaFoldDB" id="A0A9P5ZEV6"/>
<dbReference type="Proteomes" id="UP000807025">
    <property type="component" value="Unassembled WGS sequence"/>
</dbReference>
<name>A0A9P5ZEV6_PLEER</name>
<accession>A0A9P5ZEV6</accession>
<reference evidence="1" key="1">
    <citation type="submission" date="2020-11" db="EMBL/GenBank/DDBJ databases">
        <authorList>
            <consortium name="DOE Joint Genome Institute"/>
            <person name="Ahrendt S."/>
            <person name="Riley R."/>
            <person name="Andreopoulos W."/>
            <person name="Labutti K."/>
            <person name="Pangilinan J."/>
            <person name="Ruiz-Duenas F.J."/>
            <person name="Barrasa J.M."/>
            <person name="Sanchez-Garcia M."/>
            <person name="Camarero S."/>
            <person name="Miyauchi S."/>
            <person name="Serrano A."/>
            <person name="Linde D."/>
            <person name="Babiker R."/>
            <person name="Drula E."/>
            <person name="Ayuso-Fernandez I."/>
            <person name="Pacheco R."/>
            <person name="Padilla G."/>
            <person name="Ferreira P."/>
            <person name="Barriuso J."/>
            <person name="Kellner H."/>
            <person name="Castanera R."/>
            <person name="Alfaro M."/>
            <person name="Ramirez L."/>
            <person name="Pisabarro A.G."/>
            <person name="Kuo A."/>
            <person name="Tritt A."/>
            <person name="Lipzen A."/>
            <person name="He G."/>
            <person name="Yan M."/>
            <person name="Ng V."/>
            <person name="Cullen D."/>
            <person name="Martin F."/>
            <person name="Rosso M.-N."/>
            <person name="Henrissat B."/>
            <person name="Hibbett D."/>
            <person name="Martinez A.T."/>
            <person name="Grigoriev I.V."/>
        </authorList>
    </citation>
    <scope>NUCLEOTIDE SEQUENCE</scope>
    <source>
        <strain evidence="1">ATCC 90797</strain>
    </source>
</reference>
<sequence>RQCKAIQTALSKYNKAASELNSPRPELDWSEVLHYGSLEEFTLLCETRQDVLSKPATCEAIKQSHQLNHTREELNRCNVES</sequence>
<dbReference type="EMBL" id="MU154921">
    <property type="protein sequence ID" value="KAF9486798.1"/>
    <property type="molecule type" value="Genomic_DNA"/>
</dbReference>
<keyword evidence="2" id="KW-1185">Reference proteome</keyword>
<protein>
    <submittedName>
        <fullName evidence="1">Uncharacterized protein</fullName>
    </submittedName>
</protein>
<feature type="non-terminal residue" evidence="1">
    <location>
        <position position="1"/>
    </location>
</feature>
<gene>
    <name evidence="1" type="ORF">BDN71DRAFT_1405658</name>
</gene>